<dbReference type="SUPFAM" id="SSF55550">
    <property type="entry name" value="SH2 domain"/>
    <property type="match status" value="1"/>
</dbReference>
<dbReference type="Ensembl" id="ENSPSTT00000022858.1">
    <property type="protein sequence ID" value="ENSPSTP00000021772.1"/>
    <property type="gene ID" value="ENSPSTG00000015921.1"/>
</dbReference>
<evidence type="ECO:0000256" key="1">
    <source>
        <dbReference type="ARBA" id="ARBA00022999"/>
    </source>
</evidence>
<dbReference type="Pfam" id="PF00017">
    <property type="entry name" value="SH2"/>
    <property type="match status" value="1"/>
</dbReference>
<dbReference type="PANTHER" id="PTHR15127:SF31">
    <property type="entry name" value="SH2 DOMAIN-CONTAINING ADAPTER PROTEIN B"/>
    <property type="match status" value="1"/>
</dbReference>
<proteinExistence type="predicted"/>
<dbReference type="InterPro" id="IPR051846">
    <property type="entry name" value="SH2_domain_adapters"/>
</dbReference>
<dbReference type="PROSITE" id="PS50001">
    <property type="entry name" value="SH2"/>
    <property type="match status" value="1"/>
</dbReference>
<keyword evidence="5" id="KW-1185">Reference proteome</keyword>
<name>A0A8C9FXW0_PAVCR</name>
<dbReference type="Gene3D" id="3.30.505.10">
    <property type="entry name" value="SH2 domain"/>
    <property type="match status" value="1"/>
</dbReference>
<evidence type="ECO:0000313" key="5">
    <source>
        <dbReference type="Proteomes" id="UP000694428"/>
    </source>
</evidence>
<feature type="domain" description="SH2" evidence="3">
    <location>
        <begin position="27"/>
        <end position="66"/>
    </location>
</feature>
<keyword evidence="1 2" id="KW-0727">SH2 domain</keyword>
<sequence length="66" mass="7264">MQEGGDLPQGSNQPWGGQGSLSCCGTWYHGAISRTDAENLLRLCKECSYLVRNSQTSKHDYSLSLK</sequence>
<reference evidence="4" key="2">
    <citation type="submission" date="2025-09" db="UniProtKB">
        <authorList>
            <consortium name="Ensembl"/>
        </authorList>
    </citation>
    <scope>IDENTIFICATION</scope>
</reference>
<dbReference type="Proteomes" id="UP000694428">
    <property type="component" value="Unplaced"/>
</dbReference>
<protein>
    <recommendedName>
        <fullName evidence="3">SH2 domain-containing protein</fullName>
    </recommendedName>
</protein>
<evidence type="ECO:0000313" key="4">
    <source>
        <dbReference type="Ensembl" id="ENSPSTP00000021772.1"/>
    </source>
</evidence>
<dbReference type="InterPro" id="IPR000980">
    <property type="entry name" value="SH2"/>
</dbReference>
<evidence type="ECO:0000256" key="2">
    <source>
        <dbReference type="PROSITE-ProRule" id="PRU00191"/>
    </source>
</evidence>
<dbReference type="PANTHER" id="PTHR15127">
    <property type="entry name" value="HEAVYWEIGHT, ISOFORM A"/>
    <property type="match status" value="1"/>
</dbReference>
<reference evidence="4" key="1">
    <citation type="submission" date="2025-08" db="UniProtKB">
        <authorList>
            <consortium name="Ensembl"/>
        </authorList>
    </citation>
    <scope>IDENTIFICATION</scope>
</reference>
<accession>A0A8C9FXW0</accession>
<evidence type="ECO:0000259" key="3">
    <source>
        <dbReference type="PROSITE" id="PS50001"/>
    </source>
</evidence>
<organism evidence="4 5">
    <name type="scientific">Pavo cristatus</name>
    <name type="common">Indian peafowl</name>
    <name type="synonym">Blue peafowl</name>
    <dbReference type="NCBI Taxonomy" id="9049"/>
    <lineage>
        <taxon>Eukaryota</taxon>
        <taxon>Metazoa</taxon>
        <taxon>Chordata</taxon>
        <taxon>Craniata</taxon>
        <taxon>Vertebrata</taxon>
        <taxon>Euteleostomi</taxon>
        <taxon>Archelosauria</taxon>
        <taxon>Archosauria</taxon>
        <taxon>Dinosauria</taxon>
        <taxon>Saurischia</taxon>
        <taxon>Theropoda</taxon>
        <taxon>Coelurosauria</taxon>
        <taxon>Aves</taxon>
        <taxon>Neognathae</taxon>
        <taxon>Galloanserae</taxon>
        <taxon>Galliformes</taxon>
        <taxon>Phasianidae</taxon>
        <taxon>Phasianinae</taxon>
        <taxon>Pavo</taxon>
    </lineage>
</organism>
<dbReference type="AlphaFoldDB" id="A0A8C9FXW0"/>
<dbReference type="InterPro" id="IPR036860">
    <property type="entry name" value="SH2_dom_sf"/>
</dbReference>
<dbReference type="GO" id="GO:0001784">
    <property type="term" value="F:phosphotyrosine residue binding"/>
    <property type="evidence" value="ECO:0007669"/>
    <property type="project" value="TreeGrafter"/>
</dbReference>
<dbReference type="PRINTS" id="PR00401">
    <property type="entry name" value="SH2DOMAIN"/>
</dbReference>